<dbReference type="InterPro" id="IPR007544">
    <property type="entry name" value="ENCAP"/>
</dbReference>
<dbReference type="PANTHER" id="PTHR37165:SF1">
    <property type="entry name" value="TYPE 1 ENCAPSULIN SHELL PROTEIN"/>
    <property type="match status" value="1"/>
</dbReference>
<dbReference type="EMBL" id="JAFBDQ010000003">
    <property type="protein sequence ID" value="MBM7555905.1"/>
    <property type="molecule type" value="Genomic_DNA"/>
</dbReference>
<accession>A0A939BMA1</accession>
<evidence type="ECO:0000313" key="5">
    <source>
        <dbReference type="EMBL" id="MBM7555905.1"/>
    </source>
</evidence>
<evidence type="ECO:0000256" key="4">
    <source>
        <dbReference type="ARBA" id="ARBA00050023"/>
    </source>
</evidence>
<keyword evidence="3" id="KW-1284">Encapsulin nanocompartment</keyword>
<evidence type="ECO:0000256" key="2">
    <source>
        <dbReference type="ARBA" id="ARBA00033743"/>
    </source>
</evidence>
<dbReference type="Gene3D" id="3.30.2400.30">
    <property type="match status" value="1"/>
</dbReference>
<dbReference type="InterPro" id="IPR051429">
    <property type="entry name" value="Encapsulin_nc"/>
</dbReference>
<dbReference type="RefSeq" id="WP_204700621.1">
    <property type="nucleotide sequence ID" value="NZ_JAFBDQ010000003.1"/>
</dbReference>
<comment type="subcellular location">
    <subcellularLocation>
        <location evidence="1">Encapsulin nanocompartment</location>
    </subcellularLocation>
</comment>
<gene>
    <name evidence="5" type="ORF">JOC47_000739</name>
</gene>
<dbReference type="Pfam" id="PF04454">
    <property type="entry name" value="Linocin_M18"/>
    <property type="match status" value="1"/>
</dbReference>
<dbReference type="Proteomes" id="UP000774000">
    <property type="component" value="Unassembled WGS sequence"/>
</dbReference>
<dbReference type="Gene3D" id="3.30.2320.10">
    <property type="entry name" value="hypothetical protein PF0899 domain"/>
    <property type="match status" value="1"/>
</dbReference>
<evidence type="ECO:0000313" key="6">
    <source>
        <dbReference type="Proteomes" id="UP000774000"/>
    </source>
</evidence>
<keyword evidence="6" id="KW-1185">Reference proteome</keyword>
<evidence type="ECO:0000256" key="3">
    <source>
        <dbReference type="ARBA" id="ARBA00033787"/>
    </source>
</evidence>
<dbReference type="GO" id="GO:0140737">
    <property type="term" value="C:encapsulin nanocompartment"/>
    <property type="evidence" value="ECO:0007669"/>
    <property type="project" value="UniProtKB-SubCell"/>
</dbReference>
<sequence length="264" mass="29026">MTNLKRHLAPITDEMWNFIDDEAREILASKLNARKVVNFEGPKGLDFAAVNTGRREDLTKDLVDGVSYSKRHVLPLVELEVPFTLELDELESLTRGAEDVDTAPLIEAAEKVAKAENEAVLKGLDEANIKGILAASEHEAVAVEDDLVAPVVEATKKLVAEGIKGPYNLLLGSDLYSLLYESKSNKGYPVKRRITNLIEGNIIYAPSLEGKGLLLPQDSEDFEFVSGQDISIGFSEQNGNELDFFFTESFTFRVNAPEAAVVLD</sequence>
<organism evidence="5 6">
    <name type="scientific">Halanaerobacter jeridensis</name>
    <dbReference type="NCBI Taxonomy" id="706427"/>
    <lineage>
        <taxon>Bacteria</taxon>
        <taxon>Bacillati</taxon>
        <taxon>Bacillota</taxon>
        <taxon>Clostridia</taxon>
        <taxon>Halanaerobiales</taxon>
        <taxon>Halobacteroidaceae</taxon>
        <taxon>Halanaerobacter</taxon>
    </lineage>
</organism>
<comment type="caution">
    <text evidence="5">The sequence shown here is derived from an EMBL/GenBank/DDBJ whole genome shotgun (WGS) entry which is preliminary data.</text>
</comment>
<comment type="similarity">
    <text evidence="2">Belongs to the encapsulin family. Family 1 subfamily.</text>
</comment>
<dbReference type="NCBIfam" id="NF041155">
    <property type="entry name" value="encap_f1"/>
    <property type="match status" value="1"/>
</dbReference>
<proteinExistence type="inferred from homology"/>
<dbReference type="PANTHER" id="PTHR37165">
    <property type="entry name" value="PEPTIDASE U56 FAMILY"/>
    <property type="match status" value="1"/>
</dbReference>
<protein>
    <recommendedName>
        <fullName evidence="4">Type 1 encapsulin shell protein</fullName>
    </recommendedName>
</protein>
<name>A0A939BMA1_9FIRM</name>
<evidence type="ECO:0000256" key="1">
    <source>
        <dbReference type="ARBA" id="ARBA00033738"/>
    </source>
</evidence>
<dbReference type="AlphaFoldDB" id="A0A939BMA1"/>
<dbReference type="PIRSF" id="PIRSF019254">
    <property type="entry name" value="CFP29"/>
    <property type="match status" value="1"/>
</dbReference>
<reference evidence="5" key="1">
    <citation type="submission" date="2021-01" db="EMBL/GenBank/DDBJ databases">
        <title>Genomic Encyclopedia of Type Strains, Phase IV (KMG-IV): sequencing the most valuable type-strain genomes for metagenomic binning, comparative biology and taxonomic classification.</title>
        <authorList>
            <person name="Goeker M."/>
        </authorList>
    </citation>
    <scope>NUCLEOTIDE SEQUENCE</scope>
    <source>
        <strain evidence="5">DSM 23230</strain>
    </source>
</reference>